<evidence type="ECO:0000256" key="1">
    <source>
        <dbReference type="SAM" id="MobiDB-lite"/>
    </source>
</evidence>
<accession>A0AAV7HW31</accession>
<gene>
    <name evidence="2" type="ORF">KQX54_011338</name>
</gene>
<proteinExistence type="predicted"/>
<sequence length="257" mass="28987">MKMSLTSNEEFDRIVIGGNFTKVTGYAECVEGVKSLKRTKTLFQFILNNRLGRRVRILAWDRESTVYEAKIQANALYSFTRLKCTPVDPSYYKEEDEVIKFELSIISCTVCTKLQDAQAPVLESLTVVDLSNIADMYGIITTDGYLTDPIEPSGKFSSGSGFITNRTFGVQINVYNLKSSDQVLPAGSHVRVFGWTYIQCQEMSNITKIDDQMLSTVDLSKNYSSPQPKRSRPDSDDVRTSKFLKTDKKEESIDVDV</sequence>
<organism evidence="2 3">
    <name type="scientific">Cotesia glomerata</name>
    <name type="common">Lepidopteran parasitic wasp</name>
    <name type="synonym">Apanteles glomeratus</name>
    <dbReference type="NCBI Taxonomy" id="32391"/>
    <lineage>
        <taxon>Eukaryota</taxon>
        <taxon>Metazoa</taxon>
        <taxon>Ecdysozoa</taxon>
        <taxon>Arthropoda</taxon>
        <taxon>Hexapoda</taxon>
        <taxon>Insecta</taxon>
        <taxon>Pterygota</taxon>
        <taxon>Neoptera</taxon>
        <taxon>Endopterygota</taxon>
        <taxon>Hymenoptera</taxon>
        <taxon>Apocrita</taxon>
        <taxon>Ichneumonoidea</taxon>
        <taxon>Braconidae</taxon>
        <taxon>Microgastrinae</taxon>
        <taxon>Cotesia</taxon>
    </lineage>
</organism>
<dbReference type="EMBL" id="JAHXZJ010002982">
    <property type="protein sequence ID" value="KAH0534987.1"/>
    <property type="molecule type" value="Genomic_DNA"/>
</dbReference>
<feature type="region of interest" description="Disordered" evidence="1">
    <location>
        <begin position="219"/>
        <end position="257"/>
    </location>
</feature>
<reference evidence="2 3" key="1">
    <citation type="journal article" date="2021" name="J. Hered.">
        <title>A chromosome-level genome assembly of the parasitoid wasp, Cotesia glomerata (Hymenoptera: Braconidae).</title>
        <authorList>
            <person name="Pinto B.J."/>
            <person name="Weis J.J."/>
            <person name="Gamble T."/>
            <person name="Ode P.J."/>
            <person name="Paul R."/>
            <person name="Zaspel J.M."/>
        </authorList>
    </citation>
    <scope>NUCLEOTIDE SEQUENCE [LARGE SCALE GENOMIC DNA]</scope>
    <source>
        <strain evidence="2">CgM1</strain>
    </source>
</reference>
<comment type="caution">
    <text evidence="2">The sequence shown here is derived from an EMBL/GenBank/DDBJ whole genome shotgun (WGS) entry which is preliminary data.</text>
</comment>
<evidence type="ECO:0000313" key="3">
    <source>
        <dbReference type="Proteomes" id="UP000826195"/>
    </source>
</evidence>
<dbReference type="Proteomes" id="UP000826195">
    <property type="component" value="Unassembled WGS sequence"/>
</dbReference>
<keyword evidence="3" id="KW-1185">Reference proteome</keyword>
<feature type="compositionally biased region" description="Basic and acidic residues" evidence="1">
    <location>
        <begin position="231"/>
        <end position="257"/>
    </location>
</feature>
<name>A0AAV7HW31_COTGL</name>
<feature type="compositionally biased region" description="Polar residues" evidence="1">
    <location>
        <begin position="219"/>
        <end position="228"/>
    </location>
</feature>
<dbReference type="AlphaFoldDB" id="A0AAV7HW31"/>
<evidence type="ECO:0000313" key="2">
    <source>
        <dbReference type="EMBL" id="KAH0534987.1"/>
    </source>
</evidence>
<protein>
    <submittedName>
        <fullName evidence="2">Uncharacterized protein</fullName>
    </submittedName>
</protein>